<reference evidence="1 2" key="1">
    <citation type="submission" date="2014-04" db="EMBL/GenBank/DDBJ databases">
        <authorList>
            <consortium name="DOE Joint Genome Institute"/>
            <person name="Kuo A."/>
            <person name="Kohler A."/>
            <person name="Jargeat P."/>
            <person name="Nagy L.G."/>
            <person name="Floudas D."/>
            <person name="Copeland A."/>
            <person name="Barry K.W."/>
            <person name="Cichocki N."/>
            <person name="Veneault-Fourrey C."/>
            <person name="LaButti K."/>
            <person name="Lindquist E.A."/>
            <person name="Lipzen A."/>
            <person name="Lundell T."/>
            <person name="Morin E."/>
            <person name="Murat C."/>
            <person name="Sun H."/>
            <person name="Tunlid A."/>
            <person name="Henrissat B."/>
            <person name="Grigoriev I.V."/>
            <person name="Hibbett D.S."/>
            <person name="Martin F."/>
            <person name="Nordberg H.P."/>
            <person name="Cantor M.N."/>
            <person name="Hua S.X."/>
        </authorList>
    </citation>
    <scope>NUCLEOTIDE SEQUENCE [LARGE SCALE GENOMIC DNA]</scope>
    <source>
        <strain evidence="1 2">Ve08.2h10</strain>
    </source>
</reference>
<organism evidence="1 2">
    <name type="scientific">Paxillus rubicundulus Ve08.2h10</name>
    <dbReference type="NCBI Taxonomy" id="930991"/>
    <lineage>
        <taxon>Eukaryota</taxon>
        <taxon>Fungi</taxon>
        <taxon>Dikarya</taxon>
        <taxon>Basidiomycota</taxon>
        <taxon>Agaricomycotina</taxon>
        <taxon>Agaricomycetes</taxon>
        <taxon>Agaricomycetidae</taxon>
        <taxon>Boletales</taxon>
        <taxon>Paxilineae</taxon>
        <taxon>Paxillaceae</taxon>
        <taxon>Paxillus</taxon>
    </lineage>
</organism>
<dbReference type="Proteomes" id="UP000054538">
    <property type="component" value="Unassembled WGS sequence"/>
</dbReference>
<dbReference type="EMBL" id="KN827759">
    <property type="protein sequence ID" value="KIK75948.1"/>
    <property type="molecule type" value="Genomic_DNA"/>
</dbReference>
<protein>
    <submittedName>
        <fullName evidence="1">Uncharacterized protein</fullName>
    </submittedName>
</protein>
<name>A0A0D0CL83_9AGAM</name>
<dbReference type="InParanoid" id="A0A0D0CL83"/>
<proteinExistence type="predicted"/>
<dbReference type="HOGENOM" id="CLU_1982282_0_0_1"/>
<evidence type="ECO:0000313" key="1">
    <source>
        <dbReference type="EMBL" id="KIK75948.1"/>
    </source>
</evidence>
<keyword evidence="2" id="KW-1185">Reference proteome</keyword>
<sequence>MSPRASISSSSSPIDPAVCSVLRSWSASTEILANATIRSHFRFGSALVDFAYHQVTTAHLWSYSYFRLRLCLPVITVGLKKRRGEIKNVRMGLKTHRRGHKQAGGWVWLKMYGGIENAQGLTHQWD</sequence>
<dbReference type="AlphaFoldDB" id="A0A0D0CL83"/>
<gene>
    <name evidence="1" type="ORF">PAXRUDRAFT_457460</name>
</gene>
<evidence type="ECO:0000313" key="2">
    <source>
        <dbReference type="Proteomes" id="UP000054538"/>
    </source>
</evidence>
<reference evidence="2" key="2">
    <citation type="submission" date="2015-01" db="EMBL/GenBank/DDBJ databases">
        <title>Evolutionary Origins and Diversification of the Mycorrhizal Mutualists.</title>
        <authorList>
            <consortium name="DOE Joint Genome Institute"/>
            <consortium name="Mycorrhizal Genomics Consortium"/>
            <person name="Kohler A."/>
            <person name="Kuo A."/>
            <person name="Nagy L.G."/>
            <person name="Floudas D."/>
            <person name="Copeland A."/>
            <person name="Barry K.W."/>
            <person name="Cichocki N."/>
            <person name="Veneault-Fourrey C."/>
            <person name="LaButti K."/>
            <person name="Lindquist E.A."/>
            <person name="Lipzen A."/>
            <person name="Lundell T."/>
            <person name="Morin E."/>
            <person name="Murat C."/>
            <person name="Riley R."/>
            <person name="Ohm R."/>
            <person name="Sun H."/>
            <person name="Tunlid A."/>
            <person name="Henrissat B."/>
            <person name="Grigoriev I.V."/>
            <person name="Hibbett D.S."/>
            <person name="Martin F."/>
        </authorList>
    </citation>
    <scope>NUCLEOTIDE SEQUENCE [LARGE SCALE GENOMIC DNA]</scope>
    <source>
        <strain evidence="2">Ve08.2h10</strain>
    </source>
</reference>
<accession>A0A0D0CL83</accession>